<keyword evidence="2" id="KW-0812">Transmembrane</keyword>
<feature type="region of interest" description="Disordered" evidence="1">
    <location>
        <begin position="142"/>
        <end position="164"/>
    </location>
</feature>
<comment type="caution">
    <text evidence="3">The sequence shown here is derived from an EMBL/GenBank/DDBJ whole genome shotgun (WGS) entry which is preliminary data.</text>
</comment>
<sequence>MAPFQNPVLHISLAILCATAVLTLIVYPSLDVADDSGVDALTGPVQSRWVDPSHRCPEQKDKQEEIWQQERVAFRQFSEKMVSAHCTGVLGSTLDLLDNIRDSVHDRLQAKESFDFMDPVLAPLTPSLKMADDYHYSVELTEEELQEEKKRDEDEEEEQRRNPALYLSPREKELEERIRGFNRQSNTRMRSWTEENEPQLLLKFRLRLLEKTMAVFPYVLRFAPDPVRQELEESGFVQQTKALREQVRSLLTCEGVPHITVAQLKDEMGERGSDNHMDRSSATTAISLYYIHYRARLLLQSMHSHAAPMVPLIPTWGKNCEILNVTRAVDHELVKGGLDNRQQLKDQSAEDTVLFKTPETEFVWTWEAIVQLSNATDGNDDRKLNPEIAALMFQE</sequence>
<accession>A0A9P3HKU4</accession>
<evidence type="ECO:0000256" key="2">
    <source>
        <dbReference type="SAM" id="Phobius"/>
    </source>
</evidence>
<dbReference type="AlphaFoldDB" id="A0A9P3HKU4"/>
<evidence type="ECO:0008006" key="5">
    <source>
        <dbReference type="Google" id="ProtNLM"/>
    </source>
</evidence>
<keyword evidence="2" id="KW-0472">Membrane</keyword>
<evidence type="ECO:0000256" key="1">
    <source>
        <dbReference type="SAM" id="MobiDB-lite"/>
    </source>
</evidence>
<reference evidence="3" key="2">
    <citation type="journal article" date="2022" name="Microbiol. Resour. Announc.">
        <title>Whole-Genome Sequence of Entomortierella parvispora E1425, a Mucoromycotan Fungus Associated with Burkholderiaceae-Related Endosymbiotic Bacteria.</title>
        <authorList>
            <person name="Herlambang A."/>
            <person name="Guo Y."/>
            <person name="Takashima Y."/>
            <person name="Narisawa K."/>
            <person name="Ohta H."/>
            <person name="Nishizawa T."/>
        </authorList>
    </citation>
    <scope>NUCLEOTIDE SEQUENCE</scope>
    <source>
        <strain evidence="3">E1425</strain>
    </source>
</reference>
<organism evidence="3 4">
    <name type="scientific">Entomortierella parvispora</name>
    <dbReference type="NCBI Taxonomy" id="205924"/>
    <lineage>
        <taxon>Eukaryota</taxon>
        <taxon>Fungi</taxon>
        <taxon>Fungi incertae sedis</taxon>
        <taxon>Mucoromycota</taxon>
        <taxon>Mortierellomycotina</taxon>
        <taxon>Mortierellomycetes</taxon>
        <taxon>Mortierellales</taxon>
        <taxon>Mortierellaceae</taxon>
        <taxon>Entomortierella</taxon>
    </lineage>
</organism>
<gene>
    <name evidence="3" type="ORF">EMPS_10800</name>
</gene>
<evidence type="ECO:0000313" key="3">
    <source>
        <dbReference type="EMBL" id="GJJ78441.1"/>
    </source>
</evidence>
<keyword evidence="2" id="KW-1133">Transmembrane helix</keyword>
<keyword evidence="4" id="KW-1185">Reference proteome</keyword>
<protein>
    <recommendedName>
        <fullName evidence="5">Transmembrane protein</fullName>
    </recommendedName>
</protein>
<dbReference type="OrthoDB" id="2415451at2759"/>
<dbReference type="EMBL" id="BQFW01000015">
    <property type="protein sequence ID" value="GJJ78441.1"/>
    <property type="molecule type" value="Genomic_DNA"/>
</dbReference>
<proteinExistence type="predicted"/>
<reference evidence="3" key="1">
    <citation type="submission" date="2021-11" db="EMBL/GenBank/DDBJ databases">
        <authorList>
            <person name="Herlambang A."/>
            <person name="Guo Y."/>
            <person name="Takashima Y."/>
            <person name="Nishizawa T."/>
        </authorList>
    </citation>
    <scope>NUCLEOTIDE SEQUENCE</scope>
    <source>
        <strain evidence="3">E1425</strain>
    </source>
</reference>
<evidence type="ECO:0000313" key="4">
    <source>
        <dbReference type="Proteomes" id="UP000827284"/>
    </source>
</evidence>
<dbReference type="Proteomes" id="UP000827284">
    <property type="component" value="Unassembled WGS sequence"/>
</dbReference>
<name>A0A9P3HKU4_9FUNG</name>
<feature type="transmembrane region" description="Helical" evidence="2">
    <location>
        <begin position="7"/>
        <end position="27"/>
    </location>
</feature>